<keyword evidence="8" id="KW-1133">Transmembrane helix</keyword>
<evidence type="ECO:0000256" key="7">
    <source>
        <dbReference type="PROSITE-ProRule" id="PRU10141"/>
    </source>
</evidence>
<dbReference type="Gene3D" id="1.25.40.10">
    <property type="entry name" value="Tetratricopeptide repeat domain"/>
    <property type="match status" value="1"/>
</dbReference>
<keyword evidence="5 10" id="KW-0418">Kinase</keyword>
<dbReference type="GO" id="GO:0005524">
    <property type="term" value="F:ATP binding"/>
    <property type="evidence" value="ECO:0007669"/>
    <property type="project" value="UniProtKB-UniRule"/>
</dbReference>
<dbReference type="PROSITE" id="PS00107">
    <property type="entry name" value="PROTEIN_KINASE_ATP"/>
    <property type="match status" value="1"/>
</dbReference>
<dbReference type="RefSeq" id="WP_348945086.1">
    <property type="nucleotide sequence ID" value="NZ_CP157355.1"/>
</dbReference>
<evidence type="ECO:0000256" key="1">
    <source>
        <dbReference type="ARBA" id="ARBA00012513"/>
    </source>
</evidence>
<dbReference type="InterPro" id="IPR000719">
    <property type="entry name" value="Prot_kinase_dom"/>
</dbReference>
<dbReference type="InterPro" id="IPR007890">
    <property type="entry name" value="CHASE2"/>
</dbReference>
<sequence>MTLKGWRSDWAVGLIVVVLFALLWQTTPLIRDLESKAYDQSMRWISRAPSTRIAIIGIDQTSLDNLGRWPWSRDIHARLIDQLHAAGASQILSTVFFTEPQRDRGLDYLQQLAEKVAAQPDYYPPELPAELAQNIEKLNVDQQLAASIGKAGNVMLPMLYSLGAQSGSPDAELPDFILRQEIDAEGDPARGQPRSVIMPVVPVPEIGEAAKAVAPLVFDQDADGVVRALPLALVYYDALFPSFFTQASAQALNVPQRQIRLDFGRGLQLGSLRWPTTPEAQVFPHFYADQQGQPVFVVDSFYDVLAGKIAASKYRDKIVLIGVTAPGLGDTLSTPVEASSSPVVMTAQAISALLEQQVYRTPAWAVWFSVALVLLVALYLVMVLPRLRAQAGAVSTAGALLALLAGQYLMMYSAMLWLPMMAPACLLLIGHLALTTKHFLLTEAREEKSSAESAESNRMLGLALQNQGQLDMAFDKLRRVPLDEGMMEVMYNLALDFERKRQFNKAESVYRLMHAHDPQYRDLAEKMKTARQMSETVILGAGAQGGTQILLDGDVVKPMLGRYQLEKELGKGAMGTVYLGKDPKISRSVAIKTMALSLEFEADLLAEARERFFREAETAGRLNHPNIVTIFDAGEEHDLAYIAMEFLAGEDLTPYTKPGHLLPLLEAVTIVRQIAQALDYAHQAGVVHRDIKPANVMYDRKTRTVKVTDFGIARITDSSKTKTGMVLGTPSFMSPEQLAGKHIDGRSDLFSLGVMLYQLLTGYLPFVGESMAELMFRITQQPPTDPRNYNPKIPAVVIKIIMKALEKNADARFQTGANMASVLLKLEEAIKGAANAKSVERP</sequence>
<protein>
    <recommendedName>
        <fullName evidence="1">non-specific serine/threonine protein kinase</fullName>
        <ecNumber evidence="1">2.7.11.1</ecNumber>
    </recommendedName>
</protein>
<name>A0AAU7FAW4_9NEIS</name>
<dbReference type="PANTHER" id="PTHR43289">
    <property type="entry name" value="MITOGEN-ACTIVATED PROTEIN KINASE KINASE KINASE 20-RELATED"/>
    <property type="match status" value="1"/>
</dbReference>
<keyword evidence="8" id="KW-0812">Transmembrane</keyword>
<dbReference type="InterPro" id="IPR011990">
    <property type="entry name" value="TPR-like_helical_dom_sf"/>
</dbReference>
<dbReference type="KEGG" id="cmav:ABHF33_00255"/>
<dbReference type="CDD" id="cd14014">
    <property type="entry name" value="STKc_PknB_like"/>
    <property type="match status" value="1"/>
</dbReference>
<dbReference type="PROSITE" id="PS00108">
    <property type="entry name" value="PROTEIN_KINASE_ST"/>
    <property type="match status" value="1"/>
</dbReference>
<gene>
    <name evidence="10" type="ORF">ABHF33_00255</name>
</gene>
<dbReference type="InterPro" id="IPR011009">
    <property type="entry name" value="Kinase-like_dom_sf"/>
</dbReference>
<dbReference type="SMART" id="SM00220">
    <property type="entry name" value="S_TKc"/>
    <property type="match status" value="1"/>
</dbReference>
<evidence type="ECO:0000256" key="6">
    <source>
        <dbReference type="ARBA" id="ARBA00022840"/>
    </source>
</evidence>
<evidence type="ECO:0000313" key="10">
    <source>
        <dbReference type="EMBL" id="XBM00750.1"/>
    </source>
</evidence>
<dbReference type="EC" id="2.7.11.1" evidence="1"/>
<keyword evidence="8" id="KW-0472">Membrane</keyword>
<keyword evidence="4 7" id="KW-0547">Nucleotide-binding</keyword>
<evidence type="ECO:0000256" key="5">
    <source>
        <dbReference type="ARBA" id="ARBA00022777"/>
    </source>
</evidence>
<dbReference type="InterPro" id="IPR017441">
    <property type="entry name" value="Protein_kinase_ATP_BS"/>
</dbReference>
<dbReference type="PANTHER" id="PTHR43289:SF6">
    <property type="entry name" value="SERINE_THREONINE-PROTEIN KINASE NEKL-3"/>
    <property type="match status" value="1"/>
</dbReference>
<feature type="domain" description="Protein kinase" evidence="9">
    <location>
        <begin position="563"/>
        <end position="824"/>
    </location>
</feature>
<feature type="transmembrane region" description="Helical" evidence="8">
    <location>
        <begin position="364"/>
        <end position="384"/>
    </location>
</feature>
<feature type="binding site" evidence="7">
    <location>
        <position position="592"/>
    </location>
    <ligand>
        <name>ATP</name>
        <dbReference type="ChEBI" id="CHEBI:30616"/>
    </ligand>
</feature>
<dbReference type="GO" id="GO:0004674">
    <property type="term" value="F:protein serine/threonine kinase activity"/>
    <property type="evidence" value="ECO:0007669"/>
    <property type="project" value="UniProtKB-KW"/>
</dbReference>
<dbReference type="Gene3D" id="1.10.510.10">
    <property type="entry name" value="Transferase(Phosphotransferase) domain 1"/>
    <property type="match status" value="1"/>
</dbReference>
<accession>A0AAU7FAW4</accession>
<organism evidence="10">
    <name type="scientific">Chitinibacter mangrovi</name>
    <dbReference type="NCBI Taxonomy" id="3153927"/>
    <lineage>
        <taxon>Bacteria</taxon>
        <taxon>Pseudomonadati</taxon>
        <taxon>Pseudomonadota</taxon>
        <taxon>Betaproteobacteria</taxon>
        <taxon>Neisseriales</taxon>
        <taxon>Chitinibacteraceae</taxon>
        <taxon>Chitinibacter</taxon>
    </lineage>
</organism>
<evidence type="ECO:0000256" key="3">
    <source>
        <dbReference type="ARBA" id="ARBA00022679"/>
    </source>
</evidence>
<keyword evidence="3" id="KW-0808">Transferase</keyword>
<evidence type="ECO:0000256" key="4">
    <source>
        <dbReference type="ARBA" id="ARBA00022741"/>
    </source>
</evidence>
<dbReference type="EMBL" id="CP157355">
    <property type="protein sequence ID" value="XBM00750.1"/>
    <property type="molecule type" value="Genomic_DNA"/>
</dbReference>
<dbReference type="Gene3D" id="3.30.200.20">
    <property type="entry name" value="Phosphorylase Kinase, domain 1"/>
    <property type="match status" value="1"/>
</dbReference>
<dbReference type="SUPFAM" id="SSF48452">
    <property type="entry name" value="TPR-like"/>
    <property type="match status" value="1"/>
</dbReference>
<dbReference type="FunFam" id="1.10.510.10:FF:000021">
    <property type="entry name" value="Serine/threonine protein kinase"/>
    <property type="match status" value="1"/>
</dbReference>
<proteinExistence type="predicted"/>
<dbReference type="InterPro" id="IPR008271">
    <property type="entry name" value="Ser/Thr_kinase_AS"/>
</dbReference>
<dbReference type="SMART" id="SM01080">
    <property type="entry name" value="CHASE2"/>
    <property type="match status" value="1"/>
</dbReference>
<keyword evidence="2" id="KW-0723">Serine/threonine-protein kinase</keyword>
<dbReference type="PROSITE" id="PS50011">
    <property type="entry name" value="PROTEIN_KINASE_DOM"/>
    <property type="match status" value="1"/>
</dbReference>
<evidence type="ECO:0000256" key="8">
    <source>
        <dbReference type="SAM" id="Phobius"/>
    </source>
</evidence>
<feature type="transmembrane region" description="Helical" evidence="8">
    <location>
        <begin position="391"/>
        <end position="410"/>
    </location>
</feature>
<evidence type="ECO:0000259" key="9">
    <source>
        <dbReference type="PROSITE" id="PS50011"/>
    </source>
</evidence>
<keyword evidence="6 7" id="KW-0067">ATP-binding</keyword>
<dbReference type="Pfam" id="PF05226">
    <property type="entry name" value="CHASE2"/>
    <property type="match status" value="1"/>
</dbReference>
<reference evidence="10" key="1">
    <citation type="submission" date="2024-05" db="EMBL/GenBank/DDBJ databases">
        <authorList>
            <person name="Yang L."/>
            <person name="Pan L."/>
        </authorList>
    </citation>
    <scope>NUCLEOTIDE SEQUENCE</scope>
    <source>
        <strain evidence="10">FCG-7</strain>
    </source>
</reference>
<dbReference type="SUPFAM" id="SSF56112">
    <property type="entry name" value="Protein kinase-like (PK-like)"/>
    <property type="match status" value="1"/>
</dbReference>
<evidence type="ECO:0000256" key="2">
    <source>
        <dbReference type="ARBA" id="ARBA00022527"/>
    </source>
</evidence>
<dbReference type="Pfam" id="PF00069">
    <property type="entry name" value="Pkinase"/>
    <property type="match status" value="1"/>
</dbReference>
<dbReference type="AlphaFoldDB" id="A0AAU7FAW4"/>